<reference evidence="4" key="2">
    <citation type="submission" date="2021-04" db="EMBL/GenBank/DDBJ databases">
        <authorList>
            <person name="Gilroy R."/>
        </authorList>
    </citation>
    <scope>NUCLEOTIDE SEQUENCE</scope>
    <source>
        <strain evidence="4">5933</strain>
    </source>
</reference>
<evidence type="ECO:0000256" key="1">
    <source>
        <dbReference type="ARBA" id="ARBA00022723"/>
    </source>
</evidence>
<dbReference type="GO" id="GO:0009245">
    <property type="term" value="P:lipid A biosynthetic process"/>
    <property type="evidence" value="ECO:0007669"/>
    <property type="project" value="TreeGrafter"/>
</dbReference>
<organism evidence="4 5">
    <name type="scientific">Candidatus Ruthenibacterium merdavium</name>
    <dbReference type="NCBI Taxonomy" id="2838752"/>
    <lineage>
        <taxon>Bacteria</taxon>
        <taxon>Bacillati</taxon>
        <taxon>Bacillota</taxon>
        <taxon>Clostridia</taxon>
        <taxon>Eubacteriales</taxon>
        <taxon>Oscillospiraceae</taxon>
        <taxon>Ruthenibacterium</taxon>
    </lineage>
</organism>
<dbReference type="AlphaFoldDB" id="A0A9D2Q394"/>
<feature type="domain" description="Calcineurin-like phosphoesterase" evidence="3">
    <location>
        <begin position="28"/>
        <end position="197"/>
    </location>
</feature>
<proteinExistence type="predicted"/>
<protein>
    <submittedName>
        <fullName evidence="4">Metallophosphoesterase</fullName>
    </submittedName>
</protein>
<dbReference type="Proteomes" id="UP000823918">
    <property type="component" value="Unassembled WGS sequence"/>
</dbReference>
<dbReference type="InterPro" id="IPR004843">
    <property type="entry name" value="Calcineurin-like_PHP"/>
</dbReference>
<dbReference type="SUPFAM" id="SSF56300">
    <property type="entry name" value="Metallo-dependent phosphatases"/>
    <property type="match status" value="1"/>
</dbReference>
<keyword evidence="2" id="KW-0378">Hydrolase</keyword>
<keyword evidence="1" id="KW-0479">Metal-binding</keyword>
<gene>
    <name evidence="4" type="ORF">H9698_04925</name>
</gene>
<dbReference type="InterPro" id="IPR051158">
    <property type="entry name" value="Metallophosphoesterase_sf"/>
</dbReference>
<dbReference type="Gene3D" id="3.60.21.10">
    <property type="match status" value="1"/>
</dbReference>
<sequence length="261" mass="28793">MIWGNVTVGVTHYSVVSSRLPASFHQYRILILSDLHNAEFGENNSQLIEIAEKENPDMIALTGDLIDSSRTDITIAEKLVQELVKIAPCYYVTGNHEAWIGEQYQELERLLAEQGVTVLHDASVQLTKGEGSIQLAGLDDPDFTDRDASIQASMLETKLDRMNLTDAYCILLSHRPEAFEVYAGENIDLVLSGHAHGGQFRLPFIGGMVAPNQGLFPKYDAGVYAQGNTTMVVSRGIGNSIIPIRFNNRPEIVSVELLYQG</sequence>
<comment type="caution">
    <text evidence="4">The sequence shown here is derived from an EMBL/GenBank/DDBJ whole genome shotgun (WGS) entry which is preliminary data.</text>
</comment>
<dbReference type="Pfam" id="PF00149">
    <property type="entry name" value="Metallophos"/>
    <property type="match status" value="1"/>
</dbReference>
<dbReference type="InterPro" id="IPR029052">
    <property type="entry name" value="Metallo-depent_PP-like"/>
</dbReference>
<dbReference type="PANTHER" id="PTHR31302:SF31">
    <property type="entry name" value="PHOSPHODIESTERASE YAEI"/>
    <property type="match status" value="1"/>
</dbReference>
<dbReference type="GO" id="GO:0016020">
    <property type="term" value="C:membrane"/>
    <property type="evidence" value="ECO:0007669"/>
    <property type="project" value="GOC"/>
</dbReference>
<dbReference type="CDD" id="cd07385">
    <property type="entry name" value="MPP_YkuE_C"/>
    <property type="match status" value="1"/>
</dbReference>
<dbReference type="GO" id="GO:0046872">
    <property type="term" value="F:metal ion binding"/>
    <property type="evidence" value="ECO:0007669"/>
    <property type="project" value="UniProtKB-KW"/>
</dbReference>
<evidence type="ECO:0000313" key="5">
    <source>
        <dbReference type="Proteomes" id="UP000823918"/>
    </source>
</evidence>
<reference evidence="4" key="1">
    <citation type="journal article" date="2021" name="PeerJ">
        <title>Extensive microbial diversity within the chicken gut microbiome revealed by metagenomics and culture.</title>
        <authorList>
            <person name="Gilroy R."/>
            <person name="Ravi A."/>
            <person name="Getino M."/>
            <person name="Pursley I."/>
            <person name="Horton D.L."/>
            <person name="Alikhan N.F."/>
            <person name="Baker D."/>
            <person name="Gharbi K."/>
            <person name="Hall N."/>
            <person name="Watson M."/>
            <person name="Adriaenssens E.M."/>
            <person name="Foster-Nyarko E."/>
            <person name="Jarju S."/>
            <person name="Secka A."/>
            <person name="Antonio M."/>
            <person name="Oren A."/>
            <person name="Chaudhuri R.R."/>
            <person name="La Ragione R."/>
            <person name="Hildebrand F."/>
            <person name="Pallen M.J."/>
        </authorList>
    </citation>
    <scope>NUCLEOTIDE SEQUENCE</scope>
    <source>
        <strain evidence="4">5933</strain>
    </source>
</reference>
<dbReference type="EMBL" id="DWWA01000023">
    <property type="protein sequence ID" value="HJC72123.1"/>
    <property type="molecule type" value="Genomic_DNA"/>
</dbReference>
<evidence type="ECO:0000256" key="2">
    <source>
        <dbReference type="ARBA" id="ARBA00022801"/>
    </source>
</evidence>
<accession>A0A9D2Q394</accession>
<evidence type="ECO:0000313" key="4">
    <source>
        <dbReference type="EMBL" id="HJC72123.1"/>
    </source>
</evidence>
<evidence type="ECO:0000259" key="3">
    <source>
        <dbReference type="Pfam" id="PF00149"/>
    </source>
</evidence>
<dbReference type="GO" id="GO:0008758">
    <property type="term" value="F:UDP-2,3-diacylglucosamine hydrolase activity"/>
    <property type="evidence" value="ECO:0007669"/>
    <property type="project" value="TreeGrafter"/>
</dbReference>
<name>A0A9D2Q394_9FIRM</name>
<dbReference type="PANTHER" id="PTHR31302">
    <property type="entry name" value="TRANSMEMBRANE PROTEIN WITH METALLOPHOSPHOESTERASE DOMAIN-RELATED"/>
    <property type="match status" value="1"/>
</dbReference>